<accession>A0A9D9NIB8</accession>
<dbReference type="Pfam" id="PF01515">
    <property type="entry name" value="PTA_PTB"/>
    <property type="match status" value="2"/>
</dbReference>
<dbReference type="EMBL" id="JADIMD010000062">
    <property type="protein sequence ID" value="MBO8474512.1"/>
    <property type="molecule type" value="Genomic_DNA"/>
</dbReference>
<sequence>MMFTKFQDIFAELAGRGAKKRMIAAWAVDGHTIAAASKAVDLGIVEATLVGDEALIKAECANQGIDMGKFKIVHNPSELPAVAEAVTMVNQGEGDILMKGLCSTDKFMRAILNKETGLLPPKAVLSHCAVVENPNYHKLLFIGDMAVIPAPDLTQKVAILNYLVNTARAMGIEKPKVALIAATEQMLYKMPACVEAAIIAKMVDRGQIRNCIADGPLALDVAIDQEAVEIKHVVSPVAGDADCLVFPNIESANVFYKCNSKLASNVKQAGMVVGAKVPCVLSSRADSIDTKLNSIAIAAMSAK</sequence>
<dbReference type="Gene3D" id="3.40.718.10">
    <property type="entry name" value="Isopropylmalate Dehydrogenase"/>
    <property type="match status" value="1"/>
</dbReference>
<gene>
    <name evidence="5" type="ORF">IAB91_04380</name>
</gene>
<evidence type="ECO:0000313" key="5">
    <source>
        <dbReference type="EMBL" id="MBO8474512.1"/>
    </source>
</evidence>
<reference evidence="5" key="2">
    <citation type="journal article" date="2021" name="PeerJ">
        <title>Extensive microbial diversity within the chicken gut microbiome revealed by metagenomics and culture.</title>
        <authorList>
            <person name="Gilroy R."/>
            <person name="Ravi A."/>
            <person name="Getino M."/>
            <person name="Pursley I."/>
            <person name="Horton D.L."/>
            <person name="Alikhan N.F."/>
            <person name="Baker D."/>
            <person name="Gharbi K."/>
            <person name="Hall N."/>
            <person name="Watson M."/>
            <person name="Adriaenssens E.M."/>
            <person name="Foster-Nyarko E."/>
            <person name="Jarju S."/>
            <person name="Secka A."/>
            <person name="Antonio M."/>
            <person name="Oren A."/>
            <person name="Chaudhuri R.R."/>
            <person name="La Ragione R."/>
            <person name="Hildebrand F."/>
            <person name="Pallen M.J."/>
        </authorList>
    </citation>
    <scope>NUCLEOTIDE SEQUENCE</scope>
    <source>
        <strain evidence="5">B1-13419</strain>
    </source>
</reference>
<evidence type="ECO:0000256" key="2">
    <source>
        <dbReference type="ARBA" id="ARBA00022679"/>
    </source>
</evidence>
<feature type="domain" description="Phosphate acetyl/butaryl transferase" evidence="4">
    <location>
        <begin position="16"/>
        <end position="75"/>
    </location>
</feature>
<feature type="domain" description="Phosphate acetyl/butaryl transferase" evidence="4">
    <location>
        <begin position="83"/>
        <end position="299"/>
    </location>
</feature>
<evidence type="ECO:0000259" key="4">
    <source>
        <dbReference type="Pfam" id="PF01515"/>
    </source>
</evidence>
<dbReference type="PIRSF" id="PIRSF000428">
    <property type="entry name" value="P_Ac_trans"/>
    <property type="match status" value="1"/>
</dbReference>
<dbReference type="InterPro" id="IPR050500">
    <property type="entry name" value="Phos_Acetyltrans/Butyryltrans"/>
</dbReference>
<dbReference type="PANTHER" id="PTHR43356">
    <property type="entry name" value="PHOSPHATE ACETYLTRANSFERASE"/>
    <property type="match status" value="1"/>
</dbReference>
<keyword evidence="3" id="KW-0012">Acyltransferase</keyword>
<protein>
    <submittedName>
        <fullName evidence="5">Phosphate butyryltransferase</fullName>
    </submittedName>
</protein>
<reference evidence="5" key="1">
    <citation type="submission" date="2020-10" db="EMBL/GenBank/DDBJ databases">
        <authorList>
            <person name="Gilroy R."/>
        </authorList>
    </citation>
    <scope>NUCLEOTIDE SEQUENCE</scope>
    <source>
        <strain evidence="5">B1-13419</strain>
    </source>
</reference>
<comment type="caution">
    <text evidence="5">The sequence shown here is derived from an EMBL/GenBank/DDBJ whole genome shotgun (WGS) entry which is preliminary data.</text>
</comment>
<proteinExistence type="inferred from homology"/>
<evidence type="ECO:0000256" key="3">
    <source>
        <dbReference type="ARBA" id="ARBA00023315"/>
    </source>
</evidence>
<dbReference type="SUPFAM" id="SSF53659">
    <property type="entry name" value="Isocitrate/Isopropylmalate dehydrogenase-like"/>
    <property type="match status" value="1"/>
</dbReference>
<name>A0A9D9NIB8_9BACT</name>
<organism evidence="5 6">
    <name type="scientific">Candidatus Cryptobacteroides faecigallinarum</name>
    <dbReference type="NCBI Taxonomy" id="2840763"/>
    <lineage>
        <taxon>Bacteria</taxon>
        <taxon>Pseudomonadati</taxon>
        <taxon>Bacteroidota</taxon>
        <taxon>Bacteroidia</taxon>
        <taxon>Bacteroidales</taxon>
        <taxon>Candidatus Cryptobacteroides</taxon>
    </lineage>
</organism>
<evidence type="ECO:0000256" key="1">
    <source>
        <dbReference type="ARBA" id="ARBA00005656"/>
    </source>
</evidence>
<dbReference type="Proteomes" id="UP000823757">
    <property type="component" value="Unassembled WGS sequence"/>
</dbReference>
<evidence type="ECO:0000313" key="6">
    <source>
        <dbReference type="Proteomes" id="UP000823757"/>
    </source>
</evidence>
<dbReference type="GO" id="GO:0016746">
    <property type="term" value="F:acyltransferase activity"/>
    <property type="evidence" value="ECO:0007669"/>
    <property type="project" value="UniProtKB-KW"/>
</dbReference>
<dbReference type="AlphaFoldDB" id="A0A9D9NIB8"/>
<keyword evidence="2" id="KW-0808">Transferase</keyword>
<dbReference type="InterPro" id="IPR012147">
    <property type="entry name" value="P_Ac_Bu_trans"/>
</dbReference>
<dbReference type="PANTHER" id="PTHR43356:SF2">
    <property type="entry name" value="PHOSPHATE ACETYLTRANSFERASE"/>
    <property type="match status" value="1"/>
</dbReference>
<comment type="similarity">
    <text evidence="1">Belongs to the phosphate acetyltransferase and butyryltransferase family.</text>
</comment>
<dbReference type="InterPro" id="IPR002505">
    <property type="entry name" value="PTA_PTB"/>
</dbReference>